<reference evidence="1 2" key="1">
    <citation type="submission" date="2016-11" db="EMBL/GenBank/DDBJ databases">
        <title>The macronuclear genome of Stentor coeruleus: a giant cell with tiny introns.</title>
        <authorList>
            <person name="Slabodnick M."/>
            <person name="Ruby J.G."/>
            <person name="Reiff S.B."/>
            <person name="Swart E.C."/>
            <person name="Gosai S."/>
            <person name="Prabakaran S."/>
            <person name="Witkowska E."/>
            <person name="Larue G.E."/>
            <person name="Fisher S."/>
            <person name="Freeman R.M."/>
            <person name="Gunawardena J."/>
            <person name="Chu W."/>
            <person name="Stover N.A."/>
            <person name="Gregory B.D."/>
            <person name="Nowacki M."/>
            <person name="Derisi J."/>
            <person name="Roy S.W."/>
            <person name="Marshall W.F."/>
            <person name="Sood P."/>
        </authorList>
    </citation>
    <scope>NUCLEOTIDE SEQUENCE [LARGE SCALE GENOMIC DNA]</scope>
    <source>
        <strain evidence="1">WM001</strain>
    </source>
</reference>
<accession>A0A1R2B770</accession>
<organism evidence="1 2">
    <name type="scientific">Stentor coeruleus</name>
    <dbReference type="NCBI Taxonomy" id="5963"/>
    <lineage>
        <taxon>Eukaryota</taxon>
        <taxon>Sar</taxon>
        <taxon>Alveolata</taxon>
        <taxon>Ciliophora</taxon>
        <taxon>Postciliodesmatophora</taxon>
        <taxon>Heterotrichea</taxon>
        <taxon>Heterotrichida</taxon>
        <taxon>Stentoridae</taxon>
        <taxon>Stentor</taxon>
    </lineage>
</organism>
<evidence type="ECO:0000313" key="1">
    <source>
        <dbReference type="EMBL" id="OMJ72644.1"/>
    </source>
</evidence>
<name>A0A1R2B770_9CILI</name>
<sequence>MLTVMLELQDLIDKVKKKLISCPDFNTDFLIKIFDQNSLGFTTESDFIESLEVLRISYTKEEIQLIFYHYSKTYNKRLTNSELLSLFLPYLDKKDYGKSKEFCVKTLEILRELLEKHIQHEVIMEKYRQLWKRQGHKPEVVFRVFGKNPVCQEEINQVLYRVRDVTYRDTCWIFQYFNKSPDETLTLEEFSKEYLPKCFKRL</sequence>
<dbReference type="EMBL" id="MPUH01000884">
    <property type="protein sequence ID" value="OMJ72644.1"/>
    <property type="molecule type" value="Genomic_DNA"/>
</dbReference>
<keyword evidence="2" id="KW-1185">Reference proteome</keyword>
<comment type="caution">
    <text evidence="1">The sequence shown here is derived from an EMBL/GenBank/DDBJ whole genome shotgun (WGS) entry which is preliminary data.</text>
</comment>
<dbReference type="AlphaFoldDB" id="A0A1R2B770"/>
<dbReference type="Proteomes" id="UP000187209">
    <property type="component" value="Unassembled WGS sequence"/>
</dbReference>
<proteinExistence type="predicted"/>
<protein>
    <recommendedName>
        <fullName evidence="3">EF-hand domain-containing protein</fullName>
    </recommendedName>
</protein>
<dbReference type="Gene3D" id="1.10.238.10">
    <property type="entry name" value="EF-hand"/>
    <property type="match status" value="1"/>
</dbReference>
<gene>
    <name evidence="1" type="ORF">SteCoe_28869</name>
</gene>
<dbReference type="SUPFAM" id="SSF47473">
    <property type="entry name" value="EF-hand"/>
    <property type="match status" value="1"/>
</dbReference>
<evidence type="ECO:0008006" key="3">
    <source>
        <dbReference type="Google" id="ProtNLM"/>
    </source>
</evidence>
<dbReference type="InterPro" id="IPR011992">
    <property type="entry name" value="EF-hand-dom_pair"/>
</dbReference>
<evidence type="ECO:0000313" key="2">
    <source>
        <dbReference type="Proteomes" id="UP000187209"/>
    </source>
</evidence>